<organism evidence="3 4">
    <name type="scientific">Cyphellophora europaea (strain CBS 101466)</name>
    <name type="common">Phialophora europaea</name>
    <dbReference type="NCBI Taxonomy" id="1220924"/>
    <lineage>
        <taxon>Eukaryota</taxon>
        <taxon>Fungi</taxon>
        <taxon>Dikarya</taxon>
        <taxon>Ascomycota</taxon>
        <taxon>Pezizomycotina</taxon>
        <taxon>Eurotiomycetes</taxon>
        <taxon>Chaetothyriomycetidae</taxon>
        <taxon>Chaetothyriales</taxon>
        <taxon>Cyphellophoraceae</taxon>
        <taxon>Cyphellophora</taxon>
    </lineage>
</organism>
<dbReference type="PRINTS" id="PR00081">
    <property type="entry name" value="GDHRDH"/>
</dbReference>
<gene>
    <name evidence="3" type="ORF">HMPREF1541_09913</name>
</gene>
<sequence length="287" mass="31194">MRQPKIAPTPAGTSLAGKTAIITGGNSGLGLETARQFLTLGIDRLIITTRSASKGQQAVKTLRDDPAVAKSNPDAVIEVFELELEDYNSVVAFCRKVKTEVPALHILLNNAGLISTEYQLSKDGHECVIQVNCYSHFLISRYLLPLLQATARASGAPSHLTFVGSGLHTNTKLSVPPATSVTSHFDDRKNWNGVARYNESKLVVAAFIHELAKHVPSADVVVNHVCPGLVTTALGRTFPPWLQVVMWLYRKAMAREPEEGARMIVYAAVLAGKESHGEFMRDNQIIG</sequence>
<evidence type="ECO:0000313" key="4">
    <source>
        <dbReference type="Proteomes" id="UP000030752"/>
    </source>
</evidence>
<dbReference type="PANTHER" id="PTHR43157:SF31">
    <property type="entry name" value="PHOSPHATIDYLINOSITOL-GLYCAN BIOSYNTHESIS CLASS F PROTEIN"/>
    <property type="match status" value="1"/>
</dbReference>
<dbReference type="InterPro" id="IPR036291">
    <property type="entry name" value="NAD(P)-bd_dom_sf"/>
</dbReference>
<evidence type="ECO:0000256" key="1">
    <source>
        <dbReference type="ARBA" id="ARBA00006484"/>
    </source>
</evidence>
<protein>
    <submittedName>
        <fullName evidence="3">Uncharacterized protein</fullName>
    </submittedName>
</protein>
<dbReference type="SUPFAM" id="SSF51735">
    <property type="entry name" value="NAD(P)-binding Rossmann-fold domains"/>
    <property type="match status" value="1"/>
</dbReference>
<dbReference type="GO" id="GO:0016491">
    <property type="term" value="F:oxidoreductase activity"/>
    <property type="evidence" value="ECO:0007669"/>
    <property type="project" value="UniProtKB-KW"/>
</dbReference>
<evidence type="ECO:0000313" key="3">
    <source>
        <dbReference type="EMBL" id="ETN45037.1"/>
    </source>
</evidence>
<dbReference type="GeneID" id="19977252"/>
<dbReference type="EMBL" id="KB822713">
    <property type="protein sequence ID" value="ETN45037.1"/>
    <property type="molecule type" value="Genomic_DNA"/>
</dbReference>
<dbReference type="STRING" id="1220924.W2S8N3"/>
<dbReference type="VEuPathDB" id="FungiDB:HMPREF1541_09913"/>
<dbReference type="InterPro" id="IPR002347">
    <property type="entry name" value="SDR_fam"/>
</dbReference>
<keyword evidence="2" id="KW-0560">Oxidoreductase</keyword>
<dbReference type="Gene3D" id="3.40.50.720">
    <property type="entry name" value="NAD(P)-binding Rossmann-like Domain"/>
    <property type="match status" value="1"/>
</dbReference>
<dbReference type="AlphaFoldDB" id="W2S8N3"/>
<dbReference type="PANTHER" id="PTHR43157">
    <property type="entry name" value="PHOSPHATIDYLINOSITOL-GLYCAN BIOSYNTHESIS CLASS F PROTEIN-RELATED"/>
    <property type="match status" value="1"/>
</dbReference>
<reference evidence="3 4" key="1">
    <citation type="submission" date="2013-03" db="EMBL/GenBank/DDBJ databases">
        <title>The Genome Sequence of Phialophora europaea CBS 101466.</title>
        <authorList>
            <consortium name="The Broad Institute Genomics Platform"/>
            <person name="Cuomo C."/>
            <person name="de Hoog S."/>
            <person name="Gorbushina A."/>
            <person name="Walker B."/>
            <person name="Young S.K."/>
            <person name="Zeng Q."/>
            <person name="Gargeya S."/>
            <person name="Fitzgerald M."/>
            <person name="Haas B."/>
            <person name="Abouelleil A."/>
            <person name="Allen A.W."/>
            <person name="Alvarado L."/>
            <person name="Arachchi H.M."/>
            <person name="Berlin A.M."/>
            <person name="Chapman S.B."/>
            <person name="Gainer-Dewar J."/>
            <person name="Goldberg J."/>
            <person name="Griggs A."/>
            <person name="Gujja S."/>
            <person name="Hansen M."/>
            <person name="Howarth C."/>
            <person name="Imamovic A."/>
            <person name="Ireland A."/>
            <person name="Larimer J."/>
            <person name="McCowan C."/>
            <person name="Murphy C."/>
            <person name="Pearson M."/>
            <person name="Poon T.W."/>
            <person name="Priest M."/>
            <person name="Roberts A."/>
            <person name="Saif S."/>
            <person name="Shea T."/>
            <person name="Sisk P."/>
            <person name="Sykes S."/>
            <person name="Wortman J."/>
            <person name="Nusbaum C."/>
            <person name="Birren B."/>
        </authorList>
    </citation>
    <scope>NUCLEOTIDE SEQUENCE [LARGE SCALE GENOMIC DNA]</scope>
    <source>
        <strain evidence="3 4">CBS 101466</strain>
    </source>
</reference>
<proteinExistence type="inferred from homology"/>
<dbReference type="HOGENOM" id="CLU_010194_44_4_1"/>
<keyword evidence="4" id="KW-1185">Reference proteome</keyword>
<dbReference type="RefSeq" id="XP_008712807.1">
    <property type="nucleotide sequence ID" value="XM_008714585.1"/>
</dbReference>
<dbReference type="eggNOG" id="KOG1208">
    <property type="taxonomic scope" value="Eukaryota"/>
</dbReference>
<dbReference type="Proteomes" id="UP000030752">
    <property type="component" value="Unassembled WGS sequence"/>
</dbReference>
<comment type="similarity">
    <text evidence="1">Belongs to the short-chain dehydrogenases/reductases (SDR) family.</text>
</comment>
<dbReference type="OrthoDB" id="191139at2759"/>
<name>W2S8N3_CYPE1</name>
<dbReference type="InParanoid" id="W2S8N3"/>
<evidence type="ECO:0000256" key="2">
    <source>
        <dbReference type="ARBA" id="ARBA00023002"/>
    </source>
</evidence>
<accession>W2S8N3</accession>
<dbReference type="Pfam" id="PF00106">
    <property type="entry name" value="adh_short"/>
    <property type="match status" value="1"/>
</dbReference>